<dbReference type="Proteomes" id="UP000095594">
    <property type="component" value="Unassembled WGS sequence"/>
</dbReference>
<proteinExistence type="predicted"/>
<gene>
    <name evidence="1" type="ORF">ERS852471_01918</name>
</gene>
<evidence type="ECO:0000313" key="2">
    <source>
        <dbReference type="Proteomes" id="UP000095594"/>
    </source>
</evidence>
<reference evidence="1 2" key="1">
    <citation type="submission" date="2015-09" db="EMBL/GenBank/DDBJ databases">
        <authorList>
            <consortium name="Pathogen Informatics"/>
        </authorList>
    </citation>
    <scope>NUCLEOTIDE SEQUENCE [LARGE SCALE GENOMIC DNA]</scope>
    <source>
        <strain evidence="1 2">2789STDY5834856</strain>
    </source>
</reference>
<dbReference type="AlphaFoldDB" id="A0A174GQ64"/>
<organism evidence="1 2">
    <name type="scientific">Clostridium disporicum</name>
    <dbReference type="NCBI Taxonomy" id="84024"/>
    <lineage>
        <taxon>Bacteria</taxon>
        <taxon>Bacillati</taxon>
        <taxon>Bacillota</taxon>
        <taxon>Clostridia</taxon>
        <taxon>Eubacteriales</taxon>
        <taxon>Clostridiaceae</taxon>
        <taxon>Clostridium</taxon>
    </lineage>
</organism>
<name>A0A174GQ64_9CLOT</name>
<dbReference type="EMBL" id="CYZX01000012">
    <property type="protein sequence ID" value="CUO62999.1"/>
    <property type="molecule type" value="Genomic_DNA"/>
</dbReference>
<protein>
    <submittedName>
        <fullName evidence="1">Uncharacterized protein</fullName>
    </submittedName>
</protein>
<evidence type="ECO:0000313" key="1">
    <source>
        <dbReference type="EMBL" id="CUO62999.1"/>
    </source>
</evidence>
<dbReference type="RefSeq" id="WP_055266010.1">
    <property type="nucleotide sequence ID" value="NZ_CABIXQ010000012.1"/>
</dbReference>
<sequence>MGKVIDITDILALRKAVRILELLDKDYDYDVLKAHPNICREIIVLFGKELDKPENSKNEYLS</sequence>
<accession>A0A174GQ64</accession>